<protein>
    <submittedName>
        <fullName evidence="6">MAPEG family protein</fullName>
    </submittedName>
</protein>
<evidence type="ECO:0000256" key="4">
    <source>
        <dbReference type="ARBA" id="ARBA00023136"/>
    </source>
</evidence>
<evidence type="ECO:0000256" key="1">
    <source>
        <dbReference type="ARBA" id="ARBA00004370"/>
    </source>
</evidence>
<proteinExistence type="predicted"/>
<dbReference type="EMBL" id="CP098023">
    <property type="protein sequence ID" value="WKD51367.1"/>
    <property type="molecule type" value="Genomic_DNA"/>
</dbReference>
<evidence type="ECO:0000256" key="2">
    <source>
        <dbReference type="ARBA" id="ARBA00022692"/>
    </source>
</evidence>
<dbReference type="SUPFAM" id="SSF161084">
    <property type="entry name" value="MAPEG domain-like"/>
    <property type="match status" value="1"/>
</dbReference>
<feature type="transmembrane region" description="Helical" evidence="5">
    <location>
        <begin position="106"/>
        <end position="129"/>
    </location>
</feature>
<keyword evidence="4 5" id="KW-0472">Membrane</keyword>
<dbReference type="RefSeq" id="WP_301418577.1">
    <property type="nucleotide sequence ID" value="NZ_CP098023.1"/>
</dbReference>
<gene>
    <name evidence="6" type="ORF">M8T91_08095</name>
</gene>
<dbReference type="InterPro" id="IPR023352">
    <property type="entry name" value="MAPEG-like_dom_sf"/>
</dbReference>
<dbReference type="PANTHER" id="PTHR35814">
    <property type="match status" value="1"/>
</dbReference>
<keyword evidence="2 5" id="KW-0812">Transmembrane</keyword>
<dbReference type="Pfam" id="PF01124">
    <property type="entry name" value="MAPEG"/>
    <property type="match status" value="1"/>
</dbReference>
<name>A0ABY9EGI4_9GAMM</name>
<dbReference type="InterPro" id="IPR001129">
    <property type="entry name" value="Membr-assoc_MAPEG"/>
</dbReference>
<organism evidence="6 7">
    <name type="scientific">Microbulbifer spongiae</name>
    <dbReference type="NCBI Taxonomy" id="2944933"/>
    <lineage>
        <taxon>Bacteria</taxon>
        <taxon>Pseudomonadati</taxon>
        <taxon>Pseudomonadota</taxon>
        <taxon>Gammaproteobacteria</taxon>
        <taxon>Cellvibrionales</taxon>
        <taxon>Microbulbiferaceae</taxon>
        <taxon>Microbulbifer</taxon>
    </lineage>
</organism>
<feature type="transmembrane region" description="Helical" evidence="5">
    <location>
        <begin position="6"/>
        <end position="24"/>
    </location>
</feature>
<evidence type="ECO:0000256" key="3">
    <source>
        <dbReference type="ARBA" id="ARBA00022989"/>
    </source>
</evidence>
<comment type="subcellular location">
    <subcellularLocation>
        <location evidence="1">Membrane</location>
    </subcellularLocation>
</comment>
<keyword evidence="3 5" id="KW-1133">Transmembrane helix</keyword>
<evidence type="ECO:0000313" key="6">
    <source>
        <dbReference type="EMBL" id="WKD51367.1"/>
    </source>
</evidence>
<dbReference type="Gene3D" id="1.20.120.550">
    <property type="entry name" value="Membrane associated eicosanoid/glutathione metabolism-like domain"/>
    <property type="match status" value="1"/>
</dbReference>
<keyword evidence="7" id="KW-1185">Reference proteome</keyword>
<accession>A0ABY9EGI4</accession>
<dbReference type="PANTHER" id="PTHR35814:SF1">
    <property type="entry name" value="GLUTATHIONE S-TRANSFERASE-RELATED"/>
    <property type="match status" value="1"/>
</dbReference>
<sequence length="131" mass="14286">MVNVTALYTGLCAILMIYLASRVVQFRRMKKVGMGSGNDLFNEVRVRVHANANEYIPIALLLLLVAELGGLAAVWLHIFGIAFLLSRICHAYGLTAGKGGTHMGRFWGTLISWLVIVALAIVNIVMAVMTL</sequence>
<feature type="transmembrane region" description="Helical" evidence="5">
    <location>
        <begin position="55"/>
        <end position="86"/>
    </location>
</feature>
<evidence type="ECO:0000256" key="5">
    <source>
        <dbReference type="SAM" id="Phobius"/>
    </source>
</evidence>
<evidence type="ECO:0000313" key="7">
    <source>
        <dbReference type="Proteomes" id="UP001321520"/>
    </source>
</evidence>
<dbReference type="Proteomes" id="UP001321520">
    <property type="component" value="Chromosome"/>
</dbReference>
<reference evidence="6 7" key="1">
    <citation type="submission" date="2022-05" db="EMBL/GenBank/DDBJ databases">
        <title>Microbulbifer sp. nov., isolated from sponge.</title>
        <authorList>
            <person name="Gao L."/>
        </authorList>
    </citation>
    <scope>NUCLEOTIDE SEQUENCE [LARGE SCALE GENOMIC DNA]</scope>
    <source>
        <strain evidence="6 7">MI-G</strain>
    </source>
</reference>